<dbReference type="EMBL" id="JAVFHQ010000034">
    <property type="protein sequence ID" value="KAK4543217.1"/>
    <property type="molecule type" value="Genomic_DNA"/>
</dbReference>
<dbReference type="GO" id="GO:0000166">
    <property type="term" value="F:nucleotide binding"/>
    <property type="evidence" value="ECO:0007669"/>
    <property type="project" value="InterPro"/>
</dbReference>
<evidence type="ECO:0000256" key="1">
    <source>
        <dbReference type="ARBA" id="ARBA00022478"/>
    </source>
</evidence>
<evidence type="ECO:0000256" key="2">
    <source>
        <dbReference type="SAM" id="MobiDB-lite"/>
    </source>
</evidence>
<dbReference type="GO" id="GO:0006384">
    <property type="term" value="P:transcription initiation at RNA polymerase III promoter"/>
    <property type="evidence" value="ECO:0007669"/>
    <property type="project" value="InterPro"/>
</dbReference>
<dbReference type="Proteomes" id="UP001324427">
    <property type="component" value="Unassembled WGS sequence"/>
</dbReference>
<evidence type="ECO:0000313" key="4">
    <source>
        <dbReference type="Proteomes" id="UP001324427"/>
    </source>
</evidence>
<evidence type="ECO:0008006" key="5">
    <source>
        <dbReference type="Google" id="ProtNLM"/>
    </source>
</evidence>
<gene>
    <name evidence="3" type="ORF">LTR36_005767</name>
</gene>
<organism evidence="3 4">
    <name type="scientific">Oleoguttula mirabilis</name>
    <dbReference type="NCBI Taxonomy" id="1507867"/>
    <lineage>
        <taxon>Eukaryota</taxon>
        <taxon>Fungi</taxon>
        <taxon>Dikarya</taxon>
        <taxon>Ascomycota</taxon>
        <taxon>Pezizomycotina</taxon>
        <taxon>Dothideomycetes</taxon>
        <taxon>Dothideomycetidae</taxon>
        <taxon>Mycosphaerellales</taxon>
        <taxon>Teratosphaeriaceae</taxon>
        <taxon>Oleoguttula</taxon>
    </lineage>
</organism>
<proteinExistence type="predicted"/>
<comment type="caution">
    <text evidence="3">The sequence shown here is derived from an EMBL/GenBank/DDBJ whole genome shotgun (WGS) entry which is preliminary data.</text>
</comment>
<dbReference type="Gene3D" id="1.20.1250.40">
    <property type="match status" value="1"/>
</dbReference>
<keyword evidence="1" id="KW-0804">Transcription</keyword>
<dbReference type="SUPFAM" id="SSF47819">
    <property type="entry name" value="HRDC-like"/>
    <property type="match status" value="1"/>
</dbReference>
<sequence>MLFSFLDIVAERGETGMAPLWVTYVEVFSSTANTIHTRSSALLARTPRLQLSNPTKLLNRDNTNINKRQPPKMKVIDAGTEPMSNADVLEFFRNTKARIKTEDAEDKAMGIKIKPRPANFLKAMEKHQRELESNKYPYKKNPKAYDGYDGMGEFDNLVVQRVILPCSDKYRGKGMNEEEIEATLGKEHEMKQLTETEHLQIHNNAPQCVEMLQPMIENHEERFTPEEMELIVQAIMEVYRKEEMAGQGGTEGAEDGTEGETGLDMGELEQGIRELTPYSARAAVTTSEVADPAALPPDSLVLRLAGPQGPQQTRSNADPLGGKQGSEE</sequence>
<evidence type="ECO:0000313" key="3">
    <source>
        <dbReference type="EMBL" id="KAK4543217.1"/>
    </source>
</evidence>
<accession>A0AAV9JEL7</accession>
<feature type="region of interest" description="Disordered" evidence="2">
    <location>
        <begin position="243"/>
        <end position="328"/>
    </location>
</feature>
<reference evidence="3 4" key="1">
    <citation type="submission" date="2021-11" db="EMBL/GenBank/DDBJ databases">
        <title>Black yeast isolated from Biological Soil Crust.</title>
        <authorList>
            <person name="Kurbessoian T."/>
        </authorList>
    </citation>
    <scope>NUCLEOTIDE SEQUENCE [LARGE SCALE GENOMIC DNA]</scope>
    <source>
        <strain evidence="3 4">CCFEE 5522</strain>
    </source>
</reference>
<feature type="compositionally biased region" description="Low complexity" evidence="2">
    <location>
        <begin position="260"/>
        <end position="269"/>
    </location>
</feature>
<dbReference type="AlphaFoldDB" id="A0AAV9JEL7"/>
<dbReference type="InterPro" id="IPR038324">
    <property type="entry name" value="Rpb4/RPC9_sf"/>
</dbReference>
<keyword evidence="4" id="KW-1185">Reference proteome</keyword>
<protein>
    <recommendedName>
        <fullName evidence="5">DNA-directed RNA polymerase III subunit RPC9</fullName>
    </recommendedName>
</protein>
<dbReference type="PANTHER" id="PTHR15561:SF0">
    <property type="entry name" value="DNA-DIRECTED RNA POLYMERASE III SUBUNIT RPC9"/>
    <property type="match status" value="1"/>
</dbReference>
<dbReference type="InterPro" id="IPR038846">
    <property type="entry name" value="RPC9"/>
</dbReference>
<dbReference type="GO" id="GO:0005666">
    <property type="term" value="C:RNA polymerase III complex"/>
    <property type="evidence" value="ECO:0007669"/>
    <property type="project" value="InterPro"/>
</dbReference>
<dbReference type="InterPro" id="IPR010997">
    <property type="entry name" value="HRDC-like_sf"/>
</dbReference>
<name>A0AAV9JEL7_9PEZI</name>
<keyword evidence="1" id="KW-0240">DNA-directed RNA polymerase</keyword>
<dbReference type="PANTHER" id="PTHR15561">
    <property type="entry name" value="CALCITONIN GENE-RELATED PEPTIDE-RECEPTOR COMPONENT PROTEIN"/>
    <property type="match status" value="1"/>
</dbReference>